<evidence type="ECO:0000313" key="2">
    <source>
        <dbReference type="Proteomes" id="UP000094893"/>
    </source>
</evidence>
<organism evidence="1 2">
    <name type="scientific">Acidithiobacillus thiooxidans</name>
    <name type="common">Thiobacillus thiooxidans</name>
    <dbReference type="NCBI Taxonomy" id="930"/>
    <lineage>
        <taxon>Bacteria</taxon>
        <taxon>Pseudomonadati</taxon>
        <taxon>Pseudomonadota</taxon>
        <taxon>Acidithiobacillia</taxon>
        <taxon>Acidithiobacillales</taxon>
        <taxon>Acidithiobacillaceae</taxon>
        <taxon>Acidithiobacillus</taxon>
    </lineage>
</organism>
<dbReference type="RefSeq" id="WP_024893416.1">
    <property type="nucleotide sequence ID" value="NZ_LWRZ01000195.1"/>
</dbReference>
<protein>
    <recommendedName>
        <fullName evidence="3">YbjN domain-containing protein</fullName>
    </recommendedName>
</protein>
<sequence>MNHVEVVEKLFMELEWEAKMLPDYPVMTCALQVPNGTLDIFCHVHADRERILFYLRPQNLDITANKRLAVAEFVTRANYGLSLGNFELDMEDGEINFKTILQAPEAVLSTALLRPYLLLGVETINHYLPGLDKVLAGQETPAAAIKALETGTAVH</sequence>
<comment type="caution">
    <text evidence="1">The sequence shown here is derived from an EMBL/GenBank/DDBJ whole genome shotgun (WGS) entry which is preliminary data.</text>
</comment>
<reference evidence="1 2" key="1">
    <citation type="journal article" date="2016" name="Int. J. Mol. Sci.">
        <title>Comparative genomics of the extreme acidophile Acidithiobacillus thiooxidans reveals intraspecific divergence and niche adaptation.</title>
        <authorList>
            <person name="Zhang X."/>
            <person name="Feng X."/>
            <person name="Tao J."/>
            <person name="Ma L."/>
            <person name="Xiao Y."/>
            <person name="Liang Y."/>
            <person name="Liu X."/>
            <person name="Yin H."/>
        </authorList>
    </citation>
    <scope>NUCLEOTIDE SEQUENCE [LARGE SCALE GENOMIC DNA]</scope>
    <source>
        <strain evidence="1 2">A02</strain>
    </source>
</reference>
<proteinExistence type="predicted"/>
<dbReference type="InterPro" id="IPR019660">
    <property type="entry name" value="Put_sensory_transdc_reg_YbjN"/>
</dbReference>
<evidence type="ECO:0000313" key="1">
    <source>
        <dbReference type="EMBL" id="OCX76598.1"/>
    </source>
</evidence>
<dbReference type="AlphaFoldDB" id="A0A1C2IC86"/>
<name>A0A1C2IC86_ACITH</name>
<gene>
    <name evidence="1" type="ORF">A6P07_02240</name>
</gene>
<dbReference type="eggNOG" id="COG5465">
    <property type="taxonomic scope" value="Bacteria"/>
</dbReference>
<dbReference type="STRING" id="930.GCA_002079865_02545"/>
<dbReference type="Proteomes" id="UP000094893">
    <property type="component" value="Unassembled WGS sequence"/>
</dbReference>
<evidence type="ECO:0008006" key="3">
    <source>
        <dbReference type="Google" id="ProtNLM"/>
    </source>
</evidence>
<dbReference type="EMBL" id="LWSA01000024">
    <property type="protein sequence ID" value="OCX76598.1"/>
    <property type="molecule type" value="Genomic_DNA"/>
</dbReference>
<dbReference type="Pfam" id="PF10722">
    <property type="entry name" value="YbjN"/>
    <property type="match status" value="1"/>
</dbReference>
<accession>A0A1C2IC86</accession>